<comment type="caution">
    <text evidence="1">The sequence shown here is derived from an EMBL/GenBank/DDBJ whole genome shotgun (WGS) entry which is preliminary data.</text>
</comment>
<dbReference type="AlphaFoldDB" id="A0A1Q9DW93"/>
<name>A0A1Q9DW93_SYMMI</name>
<dbReference type="OMA" id="RIVCEEW"/>
<evidence type="ECO:0000313" key="1">
    <source>
        <dbReference type="EMBL" id="OLP99444.1"/>
    </source>
</evidence>
<sequence>MVALATLYSVQRTDNNLDTVIDKTDHRDHEETGWSLSEIAVVDLLPKSDAAMAAVQMAGLVSGLVILARHEKARIVCEEWLNAGKFVFEFVAICTNDVEKGHYRHFYMKKNAKSELPKPTLYDEIPPEAIGRSSDYDDWDIVKMEVVATAKLQGGYAAVRIRTNSTGPYLERIRAQLAMLGAPVLNDKAAQHVRSVDEEVARLAGLLPEPADQRTPTSMQLPIVPGQDYSATASAIVSAAPLGGAVDDEVLRGPYGHKLQLLRAAKQAASRGIPQTPAKKVPVALHLARIEFMGRVVTCAPPSYWPEGAAAAVATQLTSSDIKTNIIDYLVTQGGWSTIRKVGGHFGVKADWLEEHFHMSRTAGKVFASESAMKEYESKMRIKRGKKSWTGGLRIRRQKHKEKMRQIKEKYVRPQDWNKPSRMPTYRDIKRGIAKPLEDYLGQTHL</sequence>
<evidence type="ECO:0000313" key="2">
    <source>
        <dbReference type="Proteomes" id="UP000186817"/>
    </source>
</evidence>
<dbReference type="EMBL" id="LSRX01000362">
    <property type="protein sequence ID" value="OLP99444.1"/>
    <property type="molecule type" value="Genomic_DNA"/>
</dbReference>
<reference evidence="1 2" key="1">
    <citation type="submission" date="2016-02" db="EMBL/GenBank/DDBJ databases">
        <title>Genome analysis of coral dinoflagellate symbionts highlights evolutionary adaptations to a symbiotic lifestyle.</title>
        <authorList>
            <person name="Aranda M."/>
            <person name="Li Y."/>
            <person name="Liew Y.J."/>
            <person name="Baumgarten S."/>
            <person name="Simakov O."/>
            <person name="Wilson M."/>
            <person name="Piel J."/>
            <person name="Ashoor H."/>
            <person name="Bougouffa S."/>
            <person name="Bajic V.B."/>
            <person name="Ryu T."/>
            <person name="Ravasi T."/>
            <person name="Bayer T."/>
            <person name="Micklem G."/>
            <person name="Kim H."/>
            <person name="Bhak J."/>
            <person name="Lajeunesse T.C."/>
            <person name="Voolstra C.R."/>
        </authorList>
    </citation>
    <scope>NUCLEOTIDE SEQUENCE [LARGE SCALE GENOMIC DNA]</scope>
    <source>
        <strain evidence="1 2">CCMP2467</strain>
    </source>
</reference>
<accession>A0A1Q9DW93</accession>
<gene>
    <name evidence="1" type="ORF">AK812_SmicGene18007</name>
</gene>
<dbReference type="OrthoDB" id="411511at2759"/>
<keyword evidence="2" id="KW-1185">Reference proteome</keyword>
<protein>
    <submittedName>
        <fullName evidence="1">Uncharacterized protein</fullName>
    </submittedName>
</protein>
<organism evidence="1 2">
    <name type="scientific">Symbiodinium microadriaticum</name>
    <name type="common">Dinoflagellate</name>
    <name type="synonym">Zooxanthella microadriatica</name>
    <dbReference type="NCBI Taxonomy" id="2951"/>
    <lineage>
        <taxon>Eukaryota</taxon>
        <taxon>Sar</taxon>
        <taxon>Alveolata</taxon>
        <taxon>Dinophyceae</taxon>
        <taxon>Suessiales</taxon>
        <taxon>Symbiodiniaceae</taxon>
        <taxon>Symbiodinium</taxon>
    </lineage>
</organism>
<dbReference type="Proteomes" id="UP000186817">
    <property type="component" value="Unassembled WGS sequence"/>
</dbReference>
<proteinExistence type="predicted"/>